<dbReference type="Pfam" id="PF05448">
    <property type="entry name" value="AXE1"/>
    <property type="match status" value="1"/>
</dbReference>
<keyword evidence="3" id="KW-0378">Hydrolase</keyword>
<dbReference type="EMBL" id="JAAYUN010000206">
    <property type="protein sequence ID" value="NLJ23604.1"/>
    <property type="molecule type" value="Genomic_DNA"/>
</dbReference>
<evidence type="ECO:0000313" key="4">
    <source>
        <dbReference type="Proteomes" id="UP000544742"/>
    </source>
</evidence>
<proteinExistence type="predicted"/>
<dbReference type="InterPro" id="IPR029058">
    <property type="entry name" value="AB_hydrolase_fold"/>
</dbReference>
<keyword evidence="1" id="KW-0812">Transmembrane</keyword>
<dbReference type="AlphaFoldDB" id="A0A7K4AKV7"/>
<dbReference type="Gene3D" id="3.40.50.1820">
    <property type="entry name" value="alpha/beta hydrolase"/>
    <property type="match status" value="1"/>
</dbReference>
<sequence>MKSRYEKMASYKAGAGLLIAALAIALFIGWMGLPGSIPATKLNSLDWKVEEDGRLDYLISMPEFNLSEETVEGNSSLITVRYASRGAEMAGLLRLSRFSKTVSDDANKKDSIPGIVLLPGATVTKEREQGLAKRLADLGYATITLDQRNLGAIDVNADLALFIDGREPVEHMMVYDALSAAEVLRSVPEIDPERIIYAGESNGARTAIIACALDERSKGVLALSTCGYGTDAVVAQLGIEDEDIIRFYRSIDPDTYLPLIAPRPLAMIHSRNDTVILYPLAVKTYALASQPKSLISVDCTVHGYCQEMDEGIEKGLKGMVS</sequence>
<keyword evidence="1" id="KW-1133">Transmembrane helix</keyword>
<organism evidence="3 4">
    <name type="scientific">Methanothrix soehngenii</name>
    <name type="common">Methanosaeta concilii</name>
    <dbReference type="NCBI Taxonomy" id="2223"/>
    <lineage>
        <taxon>Archaea</taxon>
        <taxon>Methanobacteriati</taxon>
        <taxon>Methanobacteriota</taxon>
        <taxon>Stenosarchaea group</taxon>
        <taxon>Methanomicrobia</taxon>
        <taxon>Methanotrichales</taxon>
        <taxon>Methanotrichaceae</taxon>
        <taxon>Methanothrix</taxon>
    </lineage>
</organism>
<dbReference type="RefSeq" id="WP_276620957.1">
    <property type="nucleotide sequence ID" value="NZ_JAVEPU010000149.1"/>
</dbReference>
<dbReference type="PANTHER" id="PTHR22946:SF0">
    <property type="entry name" value="DIENELACTONE HYDROLASE DOMAIN-CONTAINING PROTEIN"/>
    <property type="match status" value="1"/>
</dbReference>
<dbReference type="Proteomes" id="UP000544742">
    <property type="component" value="Unassembled WGS sequence"/>
</dbReference>
<dbReference type="PANTHER" id="PTHR22946">
    <property type="entry name" value="DIENELACTONE HYDROLASE DOMAIN-CONTAINING PROTEIN-RELATED"/>
    <property type="match status" value="1"/>
</dbReference>
<dbReference type="InterPro" id="IPR008391">
    <property type="entry name" value="AXE1_dom"/>
</dbReference>
<reference evidence="3 4" key="1">
    <citation type="journal article" date="2020" name="Biotechnol. Biofuels">
        <title>New insights from the biogas microbiome by comprehensive genome-resolved metagenomics of nearly 1600 species originating from multiple anaerobic digesters.</title>
        <authorList>
            <person name="Campanaro S."/>
            <person name="Treu L."/>
            <person name="Rodriguez-R L.M."/>
            <person name="Kovalovszki A."/>
            <person name="Ziels R.M."/>
            <person name="Maus I."/>
            <person name="Zhu X."/>
            <person name="Kougias P.G."/>
            <person name="Basile A."/>
            <person name="Luo G."/>
            <person name="Schluter A."/>
            <person name="Konstantinidis K.T."/>
            <person name="Angelidaki I."/>
        </authorList>
    </citation>
    <scope>NUCLEOTIDE SEQUENCE [LARGE SCALE GENOMIC DNA]</scope>
    <source>
        <strain evidence="3">AS27yjCOA_157</strain>
    </source>
</reference>
<feature type="domain" description="Acetyl xylan esterase" evidence="2">
    <location>
        <begin position="174"/>
        <end position="253"/>
    </location>
</feature>
<name>A0A7K4AKV7_METSH</name>
<protein>
    <submittedName>
        <fullName evidence="3">Alpha/beta hydrolase</fullName>
    </submittedName>
</protein>
<dbReference type="GO" id="GO:0016787">
    <property type="term" value="F:hydrolase activity"/>
    <property type="evidence" value="ECO:0007669"/>
    <property type="project" value="UniProtKB-KW"/>
</dbReference>
<accession>A0A7K4AKV7</accession>
<evidence type="ECO:0000259" key="2">
    <source>
        <dbReference type="Pfam" id="PF05448"/>
    </source>
</evidence>
<feature type="transmembrane region" description="Helical" evidence="1">
    <location>
        <begin position="12"/>
        <end position="33"/>
    </location>
</feature>
<dbReference type="InterPro" id="IPR050261">
    <property type="entry name" value="FrsA_esterase"/>
</dbReference>
<evidence type="ECO:0000313" key="3">
    <source>
        <dbReference type="EMBL" id="NLJ23604.1"/>
    </source>
</evidence>
<keyword evidence="1" id="KW-0472">Membrane</keyword>
<gene>
    <name evidence="3" type="ORF">GX426_10945</name>
</gene>
<evidence type="ECO:0000256" key="1">
    <source>
        <dbReference type="SAM" id="Phobius"/>
    </source>
</evidence>
<comment type="caution">
    <text evidence="3">The sequence shown here is derived from an EMBL/GenBank/DDBJ whole genome shotgun (WGS) entry which is preliminary data.</text>
</comment>
<dbReference type="SUPFAM" id="SSF53474">
    <property type="entry name" value="alpha/beta-Hydrolases"/>
    <property type="match status" value="1"/>
</dbReference>